<dbReference type="EMBL" id="JOTM01000011">
    <property type="protein sequence ID" value="KEK23964.1"/>
    <property type="molecule type" value="Genomic_DNA"/>
</dbReference>
<dbReference type="AlphaFoldDB" id="A0A073K9M0"/>
<proteinExistence type="predicted"/>
<dbReference type="Proteomes" id="UP000027778">
    <property type="component" value="Unassembled WGS sequence"/>
</dbReference>
<comment type="caution">
    <text evidence="1">The sequence shown here is derived from an EMBL/GenBank/DDBJ whole genome shotgun (WGS) entry which is preliminary data.</text>
</comment>
<evidence type="ECO:0008006" key="3">
    <source>
        <dbReference type="Google" id="ProtNLM"/>
    </source>
</evidence>
<dbReference type="Pfam" id="PF13730">
    <property type="entry name" value="HTH_36"/>
    <property type="match status" value="1"/>
</dbReference>
<sequence>MEKEVKNLYIDICNEFMKESQHSTQDKFVYMILKSMSFSNNKSYNGIAPFSTEVVLSMVGFSLNSKNKNSIKESVDNLIEAGMIEVYADFLGTVVVDCIQLSKTYFVRVNDEKPSQYTRIYMKEAYKIMTLDDKNKAKMFVVFMEIVSYIYVNEKSPHYCFPNIETLEECTGVNRKTIMKYVQQLHENEILYHQTYKKGKGKDKNVYSRWDDKQHAIDYITSELNN</sequence>
<dbReference type="Gene3D" id="1.10.10.10">
    <property type="entry name" value="Winged helix-like DNA-binding domain superfamily/Winged helix DNA-binding domain"/>
    <property type="match status" value="1"/>
</dbReference>
<gene>
    <name evidence="1" type="ORF">BAGA_06020</name>
</gene>
<name>A0A073K9M0_9BACI</name>
<accession>A0A073K9M0</accession>
<evidence type="ECO:0000313" key="2">
    <source>
        <dbReference type="Proteomes" id="UP000027778"/>
    </source>
</evidence>
<keyword evidence="2" id="KW-1185">Reference proteome</keyword>
<reference evidence="1 2" key="1">
    <citation type="submission" date="2014-06" db="EMBL/GenBank/DDBJ databases">
        <title>Draft genome sequence of Bacillus gaemokensis JCM 15801 (MCCC 1A00707).</title>
        <authorList>
            <person name="Lai Q."/>
            <person name="Liu Y."/>
            <person name="Shao Z."/>
        </authorList>
    </citation>
    <scope>NUCLEOTIDE SEQUENCE [LARGE SCALE GENOMIC DNA]</scope>
    <source>
        <strain evidence="1 2">JCM 15801</strain>
    </source>
</reference>
<protein>
    <recommendedName>
        <fullName evidence="3">Helix-turn-helix domain-containing protein</fullName>
    </recommendedName>
</protein>
<dbReference type="InterPro" id="IPR036388">
    <property type="entry name" value="WH-like_DNA-bd_sf"/>
</dbReference>
<organism evidence="1 2">
    <name type="scientific">Bacillus gaemokensis</name>
    <dbReference type="NCBI Taxonomy" id="574375"/>
    <lineage>
        <taxon>Bacteria</taxon>
        <taxon>Bacillati</taxon>
        <taxon>Bacillota</taxon>
        <taxon>Bacilli</taxon>
        <taxon>Bacillales</taxon>
        <taxon>Bacillaceae</taxon>
        <taxon>Bacillus</taxon>
        <taxon>Bacillus cereus group</taxon>
    </lineage>
</organism>
<evidence type="ECO:0000313" key="1">
    <source>
        <dbReference type="EMBL" id="KEK23964.1"/>
    </source>
</evidence>